<sequence length="43" mass="4949">MVLDGFNCSNISITHELGSTLVWCQFIKSFFTLTLVKLFPKLR</sequence>
<dbReference type="EMBL" id="AGNK02001118">
    <property type="status" value="NOT_ANNOTATED_CDS"/>
    <property type="molecule type" value="Genomic_DNA"/>
</dbReference>
<organism evidence="1 2">
    <name type="scientific">Setaria italica</name>
    <name type="common">Foxtail millet</name>
    <name type="synonym">Panicum italicum</name>
    <dbReference type="NCBI Taxonomy" id="4555"/>
    <lineage>
        <taxon>Eukaryota</taxon>
        <taxon>Viridiplantae</taxon>
        <taxon>Streptophyta</taxon>
        <taxon>Embryophyta</taxon>
        <taxon>Tracheophyta</taxon>
        <taxon>Spermatophyta</taxon>
        <taxon>Magnoliopsida</taxon>
        <taxon>Liliopsida</taxon>
        <taxon>Poales</taxon>
        <taxon>Poaceae</taxon>
        <taxon>PACMAD clade</taxon>
        <taxon>Panicoideae</taxon>
        <taxon>Panicodae</taxon>
        <taxon>Paniceae</taxon>
        <taxon>Cenchrinae</taxon>
        <taxon>Setaria</taxon>
    </lineage>
</organism>
<reference evidence="2" key="1">
    <citation type="journal article" date="2012" name="Nat. Biotechnol.">
        <title>Reference genome sequence of the model plant Setaria.</title>
        <authorList>
            <person name="Bennetzen J.L."/>
            <person name="Schmutz J."/>
            <person name="Wang H."/>
            <person name="Percifield R."/>
            <person name="Hawkins J."/>
            <person name="Pontaroli A.C."/>
            <person name="Estep M."/>
            <person name="Feng L."/>
            <person name="Vaughn J.N."/>
            <person name="Grimwood J."/>
            <person name="Jenkins J."/>
            <person name="Barry K."/>
            <person name="Lindquist E."/>
            <person name="Hellsten U."/>
            <person name="Deshpande S."/>
            <person name="Wang X."/>
            <person name="Wu X."/>
            <person name="Mitros T."/>
            <person name="Triplett J."/>
            <person name="Yang X."/>
            <person name="Ye C.Y."/>
            <person name="Mauro-Herrera M."/>
            <person name="Wang L."/>
            <person name="Li P."/>
            <person name="Sharma M."/>
            <person name="Sharma R."/>
            <person name="Ronald P.C."/>
            <person name="Panaud O."/>
            <person name="Kellogg E.A."/>
            <person name="Brutnell T.P."/>
            <person name="Doust A.N."/>
            <person name="Tuskan G.A."/>
            <person name="Rokhsar D."/>
            <person name="Devos K.M."/>
        </authorList>
    </citation>
    <scope>NUCLEOTIDE SEQUENCE [LARGE SCALE GENOMIC DNA]</scope>
    <source>
        <strain evidence="2">cv. Yugu1</strain>
    </source>
</reference>
<evidence type="ECO:0000313" key="1">
    <source>
        <dbReference type="EnsemblPlants" id="KQL24761"/>
    </source>
</evidence>
<dbReference type="EnsemblPlants" id="KQL24761">
    <property type="protein sequence ID" value="KQL24761"/>
    <property type="gene ID" value="SETIT_033549mg"/>
</dbReference>
<protein>
    <submittedName>
        <fullName evidence="1">Uncharacterized protein</fullName>
    </submittedName>
</protein>
<dbReference type="Proteomes" id="UP000004995">
    <property type="component" value="Unassembled WGS sequence"/>
</dbReference>
<dbReference type="AlphaFoldDB" id="K4A3U6"/>
<dbReference type="Gramene" id="KQL24761">
    <property type="protein sequence ID" value="KQL24761"/>
    <property type="gene ID" value="SETIT_033549mg"/>
</dbReference>
<name>K4A3U6_SETIT</name>
<evidence type="ECO:0000313" key="2">
    <source>
        <dbReference type="Proteomes" id="UP000004995"/>
    </source>
</evidence>
<dbReference type="HOGENOM" id="CLU_3243083_0_0_1"/>
<proteinExistence type="predicted"/>
<keyword evidence="2" id="KW-1185">Reference proteome</keyword>
<dbReference type="InParanoid" id="K4A3U6"/>
<reference evidence="1" key="2">
    <citation type="submission" date="2018-08" db="UniProtKB">
        <authorList>
            <consortium name="EnsemblPlants"/>
        </authorList>
    </citation>
    <scope>IDENTIFICATION</scope>
    <source>
        <strain evidence="1">Yugu1</strain>
    </source>
</reference>
<accession>K4A3U6</accession>